<evidence type="ECO:0000313" key="3">
    <source>
        <dbReference type="Proteomes" id="UP000825729"/>
    </source>
</evidence>
<name>A0AAV7DZQ3_ARIFI</name>
<dbReference type="SUPFAM" id="SSF49723">
    <property type="entry name" value="Lipase/lipooxygenase domain (PLAT/LH2 domain)"/>
    <property type="match status" value="1"/>
</dbReference>
<dbReference type="EMBL" id="JAINDJ010000007">
    <property type="protein sequence ID" value="KAG9441764.1"/>
    <property type="molecule type" value="Genomic_DNA"/>
</dbReference>
<proteinExistence type="predicted"/>
<organism evidence="2 3">
    <name type="scientific">Aristolochia fimbriata</name>
    <name type="common">White veined hardy Dutchman's pipe vine</name>
    <dbReference type="NCBI Taxonomy" id="158543"/>
    <lineage>
        <taxon>Eukaryota</taxon>
        <taxon>Viridiplantae</taxon>
        <taxon>Streptophyta</taxon>
        <taxon>Embryophyta</taxon>
        <taxon>Tracheophyta</taxon>
        <taxon>Spermatophyta</taxon>
        <taxon>Magnoliopsida</taxon>
        <taxon>Magnoliidae</taxon>
        <taxon>Piperales</taxon>
        <taxon>Aristolochiaceae</taxon>
        <taxon>Aristolochia</taxon>
    </lineage>
</organism>
<evidence type="ECO:0000256" key="1">
    <source>
        <dbReference type="SAM" id="SignalP"/>
    </source>
</evidence>
<dbReference type="InterPro" id="IPR036392">
    <property type="entry name" value="PLAT/LH2_dom_sf"/>
</dbReference>
<dbReference type="Proteomes" id="UP000825729">
    <property type="component" value="Unassembled WGS sequence"/>
</dbReference>
<dbReference type="Pfam" id="PF06232">
    <property type="entry name" value="ATS3"/>
    <property type="match status" value="1"/>
</dbReference>
<feature type="chain" id="PRO_5043664146" evidence="1">
    <location>
        <begin position="29"/>
        <end position="193"/>
    </location>
</feature>
<reference evidence="2 3" key="1">
    <citation type="submission" date="2021-07" db="EMBL/GenBank/DDBJ databases">
        <title>The Aristolochia fimbriata genome: insights into angiosperm evolution, floral development and chemical biosynthesis.</title>
        <authorList>
            <person name="Jiao Y."/>
        </authorList>
    </citation>
    <scope>NUCLEOTIDE SEQUENCE [LARGE SCALE GENOMIC DNA]</scope>
    <source>
        <strain evidence="2">IBCAS-2021</strain>
        <tissue evidence="2">Leaf</tissue>
    </source>
</reference>
<protein>
    <submittedName>
        <fullName evidence="2">Uncharacterized protein</fullName>
    </submittedName>
</protein>
<sequence>MKNAKAANIAAVLFLVWASTELTGAIEAADLVKQKKGNCTYTVLIETTCTEGAGTSDHISVRFGDAKSNDVLVRHLKAKHIKRVDSSKKASTDELDDVPREPFRACGVDQFRVVAPCMESPVCYMYLKQIGKDGWRPGLAQVLVGEEYSGLSSESFYFRRYLPRHVWHGSDMCDTTVTPFGIKYVRKVFPSKH</sequence>
<dbReference type="InterPro" id="IPR010417">
    <property type="entry name" value="Embryo-specific_ATS3"/>
</dbReference>
<keyword evidence="3" id="KW-1185">Reference proteome</keyword>
<dbReference type="AlphaFoldDB" id="A0AAV7DZQ3"/>
<dbReference type="PANTHER" id="PTHR31718">
    <property type="entry name" value="PLAT DOMAIN-CONTAINING PROTEIN"/>
    <property type="match status" value="1"/>
</dbReference>
<feature type="signal peptide" evidence="1">
    <location>
        <begin position="1"/>
        <end position="28"/>
    </location>
</feature>
<accession>A0AAV7DZQ3</accession>
<comment type="caution">
    <text evidence="2">The sequence shown here is derived from an EMBL/GenBank/DDBJ whole genome shotgun (WGS) entry which is preliminary data.</text>
</comment>
<evidence type="ECO:0000313" key="2">
    <source>
        <dbReference type="EMBL" id="KAG9441764.1"/>
    </source>
</evidence>
<gene>
    <name evidence="2" type="ORF">H6P81_017618</name>
</gene>
<dbReference type="PANTHER" id="PTHR31718:SF30">
    <property type="entry name" value="EMBRYO-SPECIFIC PROTEIN ATS3A-LIKE"/>
    <property type="match status" value="1"/>
</dbReference>
<keyword evidence="1" id="KW-0732">Signal</keyword>